<dbReference type="EMBL" id="FNIG01000004">
    <property type="protein sequence ID" value="SDN40498.1"/>
    <property type="molecule type" value="Genomic_DNA"/>
</dbReference>
<dbReference type="InterPro" id="IPR004381">
    <property type="entry name" value="Glycerate_kinase"/>
</dbReference>
<dbReference type="Gene3D" id="3.90.1510.10">
    <property type="entry name" value="Glycerate kinase, domain 2"/>
    <property type="match status" value="1"/>
</dbReference>
<dbReference type="RefSeq" id="WP_093856649.1">
    <property type="nucleotide sequence ID" value="NZ_BJVZ01000013.1"/>
</dbReference>
<dbReference type="AlphaFoldDB" id="A0A1H0B4D9"/>
<dbReference type="InterPro" id="IPR018193">
    <property type="entry name" value="Glyc_kinase_flavodox-like_fold"/>
</dbReference>
<comment type="similarity">
    <text evidence="1 4">Belongs to the glycerate kinase type-1 family.</text>
</comment>
<dbReference type="Pfam" id="PF02595">
    <property type="entry name" value="Gly_kinase"/>
    <property type="match status" value="1"/>
</dbReference>
<dbReference type="GO" id="GO:0031388">
    <property type="term" value="P:organic acid phosphorylation"/>
    <property type="evidence" value="ECO:0007669"/>
    <property type="project" value="UniProtKB-UniRule"/>
</dbReference>
<dbReference type="PANTHER" id="PTHR21599">
    <property type="entry name" value="GLYCERATE KINASE"/>
    <property type="match status" value="1"/>
</dbReference>
<dbReference type="SUPFAM" id="SSF110738">
    <property type="entry name" value="Glycerate kinase I"/>
    <property type="match status" value="1"/>
</dbReference>
<dbReference type="STRING" id="237069.SAMN05216498_2213"/>
<evidence type="ECO:0000256" key="4">
    <source>
        <dbReference type="PIRNR" id="PIRNR006078"/>
    </source>
</evidence>
<dbReference type="Proteomes" id="UP000199334">
    <property type="component" value="Unassembled WGS sequence"/>
</dbReference>
<accession>A0A1H0B4D9</accession>
<evidence type="ECO:0000256" key="2">
    <source>
        <dbReference type="ARBA" id="ARBA00022679"/>
    </source>
</evidence>
<evidence type="ECO:0000256" key="1">
    <source>
        <dbReference type="ARBA" id="ARBA00006284"/>
    </source>
</evidence>
<gene>
    <name evidence="5" type="ORF">SAMN05216498_2213</name>
</gene>
<dbReference type="GO" id="GO:0008887">
    <property type="term" value="F:glycerate kinase activity"/>
    <property type="evidence" value="ECO:0007669"/>
    <property type="project" value="UniProtKB-UniRule"/>
</dbReference>
<evidence type="ECO:0000256" key="3">
    <source>
        <dbReference type="ARBA" id="ARBA00022777"/>
    </source>
</evidence>
<evidence type="ECO:0000313" key="6">
    <source>
        <dbReference type="Proteomes" id="UP000199334"/>
    </source>
</evidence>
<keyword evidence="6" id="KW-1185">Reference proteome</keyword>
<dbReference type="InterPro" id="IPR018197">
    <property type="entry name" value="Glycerate_kinase_RE-like"/>
</dbReference>
<organism evidence="5 6">
    <name type="scientific">Tenuibacillus multivorans</name>
    <dbReference type="NCBI Taxonomy" id="237069"/>
    <lineage>
        <taxon>Bacteria</taxon>
        <taxon>Bacillati</taxon>
        <taxon>Bacillota</taxon>
        <taxon>Bacilli</taxon>
        <taxon>Bacillales</taxon>
        <taxon>Bacillaceae</taxon>
        <taxon>Tenuibacillus</taxon>
    </lineage>
</organism>
<keyword evidence="2 4" id="KW-0808">Transferase</keyword>
<dbReference type="OrthoDB" id="9774290at2"/>
<protein>
    <submittedName>
        <fullName evidence="5">Glycerate kinase</fullName>
    </submittedName>
</protein>
<reference evidence="5 6" key="1">
    <citation type="submission" date="2016-10" db="EMBL/GenBank/DDBJ databases">
        <authorList>
            <person name="de Groot N.N."/>
        </authorList>
    </citation>
    <scope>NUCLEOTIDE SEQUENCE [LARGE SCALE GENOMIC DNA]</scope>
    <source>
        <strain evidence="5 6">CGMCC 1.3442</strain>
    </source>
</reference>
<dbReference type="InterPro" id="IPR036129">
    <property type="entry name" value="Glycerate_kinase_sf"/>
</dbReference>
<dbReference type="NCBIfam" id="TIGR00045">
    <property type="entry name" value="glycerate kinase"/>
    <property type="match status" value="1"/>
</dbReference>
<name>A0A1H0B4D9_9BACI</name>
<sequence>MYVTVCPDSFKGSLSSKNAAKTIAKACHDVFPNAHVTQMPMADGGEGTIDALIYSTDGKRYEKSVTGPIGQPIESYFGVHGDGGTAFIEVGNTAGLIQVPEDDRNPYHTTSYGLGEMIQHVLDEGFNQIIVGLGGSATNDGGLGMLTALGAKFYDKNGQQVDYFGKDLFNIHNVDLSMLDPRLKDISIQVASDVDNPLCGERGASAIFGPQKGATNEQVQRLDQALDNYAALIEQETGNEIRNVPGAGAAGGLGFALMTVGSTLTSGAELVGQTMQLEESIAKSHLIITGEGQSDEQTLFGKAPSYVAQLAQKHHKPVVLISGSVDDPDLKLLDQFTATFSIMNMPMSLTDAMDQVEQLLYEQSIQVFNFYKTIGKFT</sequence>
<dbReference type="Gene3D" id="3.40.50.10350">
    <property type="entry name" value="Glycerate kinase, domain 1"/>
    <property type="match status" value="1"/>
</dbReference>
<dbReference type="PIRSF" id="PIRSF006078">
    <property type="entry name" value="GlxK"/>
    <property type="match status" value="1"/>
</dbReference>
<evidence type="ECO:0000313" key="5">
    <source>
        <dbReference type="EMBL" id="SDN40498.1"/>
    </source>
</evidence>
<dbReference type="PANTHER" id="PTHR21599:SF0">
    <property type="entry name" value="GLYCERATE KINASE"/>
    <property type="match status" value="1"/>
</dbReference>
<proteinExistence type="inferred from homology"/>
<keyword evidence="3 4" id="KW-0418">Kinase</keyword>